<dbReference type="Pfam" id="PF25940">
    <property type="entry name" value="LcnD_C"/>
    <property type="match status" value="1"/>
</dbReference>
<evidence type="ECO:0000259" key="7">
    <source>
        <dbReference type="Pfam" id="PF25940"/>
    </source>
</evidence>
<dbReference type="InterPro" id="IPR050739">
    <property type="entry name" value="MFP"/>
</dbReference>
<dbReference type="InterPro" id="IPR058795">
    <property type="entry name" value="LcnD_C"/>
</dbReference>
<comment type="caution">
    <text evidence="8">The sequence shown here is derived from an EMBL/GenBank/DDBJ whole genome shotgun (WGS) entry which is preliminary data.</text>
</comment>
<feature type="domain" description="LcnD-like C-terminal" evidence="7">
    <location>
        <begin position="336"/>
        <end position="421"/>
    </location>
</feature>
<organism evidence="8 9">
    <name type="scientific">Bacillus wiedmannii</name>
    <dbReference type="NCBI Taxonomy" id="1890302"/>
    <lineage>
        <taxon>Bacteria</taxon>
        <taxon>Bacillati</taxon>
        <taxon>Bacillota</taxon>
        <taxon>Bacilli</taxon>
        <taxon>Bacillales</taxon>
        <taxon>Bacillaceae</taxon>
        <taxon>Bacillus</taxon>
        <taxon>Bacillus cereus group</taxon>
    </lineage>
</organism>
<dbReference type="PRINTS" id="PR01490">
    <property type="entry name" value="RTXTOXIND"/>
</dbReference>
<keyword evidence="3 6" id="KW-1133">Transmembrane helix</keyword>
<evidence type="ECO:0000256" key="5">
    <source>
        <dbReference type="SAM" id="Coils"/>
    </source>
</evidence>
<evidence type="ECO:0000256" key="1">
    <source>
        <dbReference type="ARBA" id="ARBA00004370"/>
    </source>
</evidence>
<dbReference type="PANTHER" id="PTHR30386:SF28">
    <property type="entry name" value="EXPORTED PROTEIN"/>
    <property type="match status" value="1"/>
</dbReference>
<dbReference type="Proteomes" id="UP000195728">
    <property type="component" value="Unassembled WGS sequence"/>
</dbReference>
<sequence>MSKIYNLDQLTDSVELLERKPPRFIAWLLGVLFLTLLGFIIWAYVGKVDIVSKGTAIVQGKSDMSTIRTQIVGVIENVSVHSGDEVKKGDILIQLKNQELSDRQNQFEQVVKQLEKQKGMLEQLKSSIQFHRLSFNDGVDEKLREEYKAYEQNYQSLQNEKENEIQEIVNKKLPDEQDEFLQGLTVEKENIQREIKSVKKQKDKENILDEQKQVLEDKIQSLESQQTSIDKRINQRKTTLESERKKLETIKEGKQEQKKDLLNQYTQSTIASVNQRIHSVEQEIFVKKQELDGLRNQSQMTVVKAQKEGIVQFSSILQPGDLINAGQELVSIIPKENEKKIKILLPAQEIKGIKKGDKVQYSFKLKKTDKQIGKVTYISANPIFDKNTKTYMYELEATINTKELNELHTGMVGSSSVVIDEEPIWRVLLRKLDFISD</sequence>
<gene>
    <name evidence="8" type="ORF">BC10311_00684</name>
</gene>
<dbReference type="EMBL" id="FMBG01000010">
    <property type="protein sequence ID" value="SCB90816.1"/>
    <property type="molecule type" value="Genomic_DNA"/>
</dbReference>
<evidence type="ECO:0000313" key="8">
    <source>
        <dbReference type="EMBL" id="SCB90816.1"/>
    </source>
</evidence>
<feature type="coiled-coil region" evidence="5">
    <location>
        <begin position="97"/>
        <end position="297"/>
    </location>
</feature>
<keyword evidence="5" id="KW-0175">Coiled coil</keyword>
<accession>A0AB37YM72</accession>
<proteinExistence type="predicted"/>
<evidence type="ECO:0000256" key="3">
    <source>
        <dbReference type="ARBA" id="ARBA00022989"/>
    </source>
</evidence>
<dbReference type="Gene3D" id="2.40.30.170">
    <property type="match status" value="1"/>
</dbReference>
<dbReference type="PANTHER" id="PTHR30386">
    <property type="entry name" value="MEMBRANE FUSION SUBUNIT OF EMRAB-TOLC MULTIDRUG EFFLUX PUMP"/>
    <property type="match status" value="1"/>
</dbReference>
<keyword evidence="2 6" id="KW-0812">Transmembrane</keyword>
<evidence type="ECO:0000256" key="2">
    <source>
        <dbReference type="ARBA" id="ARBA00022692"/>
    </source>
</evidence>
<dbReference type="AlphaFoldDB" id="A0AB37YM72"/>
<evidence type="ECO:0000256" key="4">
    <source>
        <dbReference type="ARBA" id="ARBA00023136"/>
    </source>
</evidence>
<reference evidence="8 9" key="1">
    <citation type="submission" date="2016-08" db="EMBL/GenBank/DDBJ databases">
        <authorList>
            <person name="Loux V."/>
            <person name="Rue O."/>
        </authorList>
    </citation>
    <scope>NUCLEOTIDE SEQUENCE [LARGE SCALE GENOMIC DNA]</scope>
    <source>
        <strain evidence="8 9">WSBC_10311</strain>
    </source>
</reference>
<feature type="transmembrane region" description="Helical" evidence="6">
    <location>
        <begin position="24"/>
        <end position="45"/>
    </location>
</feature>
<evidence type="ECO:0000256" key="6">
    <source>
        <dbReference type="SAM" id="Phobius"/>
    </source>
</evidence>
<evidence type="ECO:0000313" key="9">
    <source>
        <dbReference type="Proteomes" id="UP000195728"/>
    </source>
</evidence>
<keyword evidence="4 6" id="KW-0472">Membrane</keyword>
<dbReference type="Gene3D" id="2.40.50.100">
    <property type="match status" value="1"/>
</dbReference>
<protein>
    <recommendedName>
        <fullName evidence="7">LcnD-like C-terminal domain-containing protein</fullName>
    </recommendedName>
</protein>
<comment type="subcellular location">
    <subcellularLocation>
        <location evidence="1">Membrane</location>
    </subcellularLocation>
</comment>
<dbReference type="RefSeq" id="WP_070169444.1">
    <property type="nucleotide sequence ID" value="NZ_FMBG01000010.1"/>
</dbReference>
<name>A0AB37YM72_9BACI</name>